<evidence type="ECO:0000313" key="2">
    <source>
        <dbReference type="EMBL" id="CAF1598643.1"/>
    </source>
</evidence>
<protein>
    <recommendedName>
        <fullName evidence="1">Glycosyl hydrolase family 92 domain-containing protein</fullName>
    </recommendedName>
</protein>
<dbReference type="EMBL" id="CAJNOV010017011">
    <property type="protein sequence ID" value="CAF1598643.1"/>
    <property type="molecule type" value="Genomic_DNA"/>
</dbReference>
<organism evidence="2 4">
    <name type="scientific">Rotaria magnacalcarata</name>
    <dbReference type="NCBI Taxonomy" id="392030"/>
    <lineage>
        <taxon>Eukaryota</taxon>
        <taxon>Metazoa</taxon>
        <taxon>Spiralia</taxon>
        <taxon>Gnathifera</taxon>
        <taxon>Rotifera</taxon>
        <taxon>Eurotatoria</taxon>
        <taxon>Bdelloidea</taxon>
        <taxon>Philodinida</taxon>
        <taxon>Philodinidae</taxon>
        <taxon>Rotaria</taxon>
    </lineage>
</organism>
<dbReference type="InterPro" id="IPR012939">
    <property type="entry name" value="Glyco_hydro_92"/>
</dbReference>
<dbReference type="Gene3D" id="1.20.1610.10">
    <property type="entry name" value="alpha-1,2-mannosidases domains"/>
    <property type="match status" value="1"/>
</dbReference>
<sequence>LRKVANQVQKHDSRFDPPTYIKYQYVPYDMDSESASQTLSYAYDDWAIGNVMYAADLVDEAHEY</sequence>
<evidence type="ECO:0000259" key="1">
    <source>
        <dbReference type="Pfam" id="PF07971"/>
    </source>
</evidence>
<comment type="caution">
    <text evidence="2">The sequence shown here is derived from an EMBL/GenBank/DDBJ whole genome shotgun (WGS) entry which is preliminary data.</text>
</comment>
<evidence type="ECO:0000313" key="3">
    <source>
        <dbReference type="EMBL" id="CAF5172841.1"/>
    </source>
</evidence>
<accession>A0A816AIQ2</accession>
<gene>
    <name evidence="3" type="ORF">BYL167_LOCUS77639</name>
    <name evidence="2" type="ORF">CJN711_LOCUS34877</name>
</gene>
<dbReference type="Proteomes" id="UP000681967">
    <property type="component" value="Unassembled WGS sequence"/>
</dbReference>
<name>A0A816AIQ2_9BILA</name>
<proteinExistence type="predicted"/>
<dbReference type="Proteomes" id="UP000663855">
    <property type="component" value="Unassembled WGS sequence"/>
</dbReference>
<evidence type="ECO:0000313" key="4">
    <source>
        <dbReference type="Proteomes" id="UP000663855"/>
    </source>
</evidence>
<feature type="non-terminal residue" evidence="2">
    <location>
        <position position="1"/>
    </location>
</feature>
<dbReference type="Pfam" id="PF07971">
    <property type="entry name" value="Glyco_hydro_92"/>
    <property type="match status" value="1"/>
</dbReference>
<feature type="domain" description="Glycosyl hydrolase family 92" evidence="1">
    <location>
        <begin position="12"/>
        <end position="62"/>
    </location>
</feature>
<reference evidence="2" key="1">
    <citation type="submission" date="2021-02" db="EMBL/GenBank/DDBJ databases">
        <authorList>
            <person name="Nowell W R."/>
        </authorList>
    </citation>
    <scope>NUCLEOTIDE SEQUENCE</scope>
</reference>
<dbReference type="AlphaFoldDB" id="A0A816AIQ2"/>
<dbReference type="EMBL" id="CAJOBH010283470">
    <property type="protein sequence ID" value="CAF5172841.1"/>
    <property type="molecule type" value="Genomic_DNA"/>
</dbReference>